<proteinExistence type="predicted"/>
<comment type="caution">
    <text evidence="1">The sequence shown here is derived from an EMBL/GenBank/DDBJ whole genome shotgun (WGS) entry which is preliminary data.</text>
</comment>
<evidence type="ECO:0000313" key="2">
    <source>
        <dbReference type="Proteomes" id="UP000538147"/>
    </source>
</evidence>
<sequence length="115" mass="12680">MWVFDLQQAYRPGSAISNNAWLIAYDLDDTAATNIRTRGHIDFENAAFAGEAAHAIEVIVKSNEPGAYGIGRMRQGITSMHVTARFAKKKEVAKALGLKEQEIGTEYRPGTTWPV</sequence>
<organism evidence="1 2">
    <name type="scientific">Polymorphobacter multimanifer</name>
    <dbReference type="NCBI Taxonomy" id="1070431"/>
    <lineage>
        <taxon>Bacteria</taxon>
        <taxon>Pseudomonadati</taxon>
        <taxon>Pseudomonadota</taxon>
        <taxon>Alphaproteobacteria</taxon>
        <taxon>Sphingomonadales</taxon>
        <taxon>Sphingosinicellaceae</taxon>
        <taxon>Polymorphobacter</taxon>
    </lineage>
</organism>
<gene>
    <name evidence="1" type="ORF">FHS79_002127</name>
</gene>
<dbReference type="EMBL" id="JACIIV010000014">
    <property type="protein sequence ID" value="MBB6227945.1"/>
    <property type="molecule type" value="Genomic_DNA"/>
</dbReference>
<protein>
    <submittedName>
        <fullName evidence="1">Uncharacterized protein</fullName>
    </submittedName>
</protein>
<dbReference type="Proteomes" id="UP000538147">
    <property type="component" value="Unassembled WGS sequence"/>
</dbReference>
<evidence type="ECO:0000313" key="1">
    <source>
        <dbReference type="EMBL" id="MBB6227945.1"/>
    </source>
</evidence>
<name>A0A841LDQ6_9SPHN</name>
<dbReference type="RefSeq" id="WP_184199411.1">
    <property type="nucleotide sequence ID" value="NZ_BMOX01000061.1"/>
</dbReference>
<keyword evidence="2" id="KW-1185">Reference proteome</keyword>
<dbReference type="AlphaFoldDB" id="A0A841LDQ6"/>
<accession>A0A841LDQ6</accession>
<reference evidence="1 2" key="1">
    <citation type="submission" date="2020-08" db="EMBL/GenBank/DDBJ databases">
        <title>Genomic Encyclopedia of Type Strains, Phase IV (KMG-IV): sequencing the most valuable type-strain genomes for metagenomic binning, comparative biology and taxonomic classification.</title>
        <authorList>
            <person name="Goeker M."/>
        </authorList>
    </citation>
    <scope>NUCLEOTIDE SEQUENCE [LARGE SCALE GENOMIC DNA]</scope>
    <source>
        <strain evidence="1 2">DSM 102189</strain>
    </source>
</reference>